<dbReference type="SUPFAM" id="SSF102114">
    <property type="entry name" value="Radical SAM enzymes"/>
    <property type="match status" value="1"/>
</dbReference>
<dbReference type="InterPro" id="IPR034391">
    <property type="entry name" value="AdoMet-like_SPASM_containing"/>
</dbReference>
<name>A0A7T9DK04_9ARCH</name>
<dbReference type="CDD" id="cd21109">
    <property type="entry name" value="SPASM"/>
    <property type="match status" value="1"/>
</dbReference>
<evidence type="ECO:0000256" key="6">
    <source>
        <dbReference type="ARBA" id="ARBA00023014"/>
    </source>
</evidence>
<dbReference type="Proteomes" id="UP000596004">
    <property type="component" value="Chromosome"/>
</dbReference>
<gene>
    <name evidence="8" type="ORF">IPJ89_00765</name>
</gene>
<evidence type="ECO:0000313" key="8">
    <source>
        <dbReference type="EMBL" id="QQR92761.1"/>
    </source>
</evidence>
<dbReference type="PANTHER" id="PTHR11228">
    <property type="entry name" value="RADICAL SAM DOMAIN PROTEIN"/>
    <property type="match status" value="1"/>
</dbReference>
<dbReference type="InterPro" id="IPR023885">
    <property type="entry name" value="4Fe4S-binding_SPASM_dom"/>
</dbReference>
<organism evidence="8">
    <name type="scientific">Candidatus Iainarchaeum sp</name>
    <dbReference type="NCBI Taxonomy" id="3101447"/>
    <lineage>
        <taxon>Archaea</taxon>
        <taxon>Candidatus Iainarchaeota</taxon>
        <taxon>Candidatus Iainarchaeia</taxon>
        <taxon>Candidatus Iainarchaeales</taxon>
        <taxon>Candidatus Iainarchaeaceae</taxon>
        <taxon>Candidatus Iainarchaeum</taxon>
    </lineage>
</organism>
<keyword evidence="3" id="KW-0949">S-adenosyl-L-methionine</keyword>
<dbReference type="Gene3D" id="3.20.20.70">
    <property type="entry name" value="Aldolase class I"/>
    <property type="match status" value="1"/>
</dbReference>
<dbReference type="InterPro" id="IPR058240">
    <property type="entry name" value="rSAM_sf"/>
</dbReference>
<sequence length="311" mass="35488">MHYPKELSIELTDMCTLRCELCDNKNIQRPRGFMDLDKFKKLIDEVSAHTKSINFGVSGEPLLHPQADAFITYAKAKGMHTSMTTNATLLKAWANRLIAAGLDDIVLSLDGMTRETYESYRKGPVAGIDHFTPAKEGIQTLCAQRHAMRHEKPHITISFMVHRHNEHEIEAVKEWSKAIKADQLLLKSMHFNWAGNDQQVKSEWAPQNKEFVRHYDYTRLGTCAWVNDNTVIFWNGELASCCYDLLGKTTFGNVFQKGFKDVWESPEHRRVQPQMAARTLPQCIGCSAGVKLGTYIDNRSLITKIMQRAKE</sequence>
<evidence type="ECO:0000256" key="1">
    <source>
        <dbReference type="ARBA" id="ARBA00001966"/>
    </source>
</evidence>
<keyword evidence="4" id="KW-0479">Metal-binding</keyword>
<evidence type="ECO:0000259" key="7">
    <source>
        <dbReference type="PROSITE" id="PS51918"/>
    </source>
</evidence>
<dbReference type="AlphaFoldDB" id="A0A7T9DK04"/>
<keyword evidence="6" id="KW-0411">Iron-sulfur</keyword>
<dbReference type="SFLD" id="SFLDG01387">
    <property type="entry name" value="BtrN-like_SPASM_domain_contain"/>
    <property type="match status" value="1"/>
</dbReference>
<evidence type="ECO:0000256" key="4">
    <source>
        <dbReference type="ARBA" id="ARBA00022723"/>
    </source>
</evidence>
<dbReference type="GO" id="GO:0051536">
    <property type="term" value="F:iron-sulfur cluster binding"/>
    <property type="evidence" value="ECO:0007669"/>
    <property type="project" value="UniProtKB-KW"/>
</dbReference>
<dbReference type="PROSITE" id="PS51918">
    <property type="entry name" value="RADICAL_SAM"/>
    <property type="match status" value="1"/>
</dbReference>
<keyword evidence="2" id="KW-0004">4Fe-4S</keyword>
<evidence type="ECO:0000256" key="5">
    <source>
        <dbReference type="ARBA" id="ARBA00023004"/>
    </source>
</evidence>
<dbReference type="GO" id="GO:0046872">
    <property type="term" value="F:metal ion binding"/>
    <property type="evidence" value="ECO:0007669"/>
    <property type="project" value="UniProtKB-KW"/>
</dbReference>
<comment type="cofactor">
    <cofactor evidence="1">
        <name>[4Fe-4S] cluster</name>
        <dbReference type="ChEBI" id="CHEBI:49883"/>
    </cofactor>
</comment>
<dbReference type="InterPro" id="IPR050377">
    <property type="entry name" value="Radical_SAM_PqqE_MftC-like"/>
</dbReference>
<dbReference type="CDD" id="cd01335">
    <property type="entry name" value="Radical_SAM"/>
    <property type="match status" value="1"/>
</dbReference>
<reference evidence="8" key="1">
    <citation type="submission" date="2020-11" db="EMBL/GenBank/DDBJ databases">
        <title>Connecting structure to function with the recovery of over 1000 high-quality activated sludge metagenome-assembled genomes encoding full-length rRNA genes using long-read sequencing.</title>
        <authorList>
            <person name="Singleton C.M."/>
            <person name="Petriglieri F."/>
            <person name="Kristensen J.M."/>
            <person name="Kirkegaard R.H."/>
            <person name="Michaelsen T.Y."/>
            <person name="Andersen M.H."/>
            <person name="Karst S.M."/>
            <person name="Dueholm M.S."/>
            <person name="Nielsen P.H."/>
            <person name="Albertsen M."/>
        </authorList>
    </citation>
    <scope>NUCLEOTIDE SEQUENCE</scope>
    <source>
        <strain evidence="8">Fred_18-Q3-R57-64_BAT3C.431</strain>
    </source>
</reference>
<dbReference type="InterPro" id="IPR013785">
    <property type="entry name" value="Aldolase_TIM"/>
</dbReference>
<accession>A0A7T9DK04</accession>
<proteinExistence type="predicted"/>
<dbReference type="GO" id="GO:0003824">
    <property type="term" value="F:catalytic activity"/>
    <property type="evidence" value="ECO:0007669"/>
    <property type="project" value="InterPro"/>
</dbReference>
<evidence type="ECO:0000256" key="3">
    <source>
        <dbReference type="ARBA" id="ARBA00022691"/>
    </source>
</evidence>
<feature type="domain" description="Radical SAM core" evidence="7">
    <location>
        <begin position="1"/>
        <end position="224"/>
    </location>
</feature>
<keyword evidence="5" id="KW-0408">Iron</keyword>
<dbReference type="Pfam" id="PF04055">
    <property type="entry name" value="Radical_SAM"/>
    <property type="match status" value="1"/>
</dbReference>
<dbReference type="PANTHER" id="PTHR11228:SF7">
    <property type="entry name" value="PQQA PEPTIDE CYCLASE"/>
    <property type="match status" value="1"/>
</dbReference>
<dbReference type="SFLD" id="SFLDS00029">
    <property type="entry name" value="Radical_SAM"/>
    <property type="match status" value="1"/>
</dbReference>
<protein>
    <submittedName>
        <fullName evidence="8">Radical SAM protein</fullName>
    </submittedName>
</protein>
<dbReference type="Pfam" id="PF13186">
    <property type="entry name" value="SPASM"/>
    <property type="match status" value="1"/>
</dbReference>
<evidence type="ECO:0000256" key="2">
    <source>
        <dbReference type="ARBA" id="ARBA00022485"/>
    </source>
</evidence>
<dbReference type="InterPro" id="IPR007197">
    <property type="entry name" value="rSAM"/>
</dbReference>
<dbReference type="EMBL" id="CP064981">
    <property type="protein sequence ID" value="QQR92761.1"/>
    <property type="molecule type" value="Genomic_DNA"/>
</dbReference>
<dbReference type="SFLD" id="SFLDG01067">
    <property type="entry name" value="SPASM/twitch_domain_containing"/>
    <property type="match status" value="1"/>
</dbReference>